<evidence type="ECO:0000313" key="2">
    <source>
        <dbReference type="EMBL" id="KAL2635391.1"/>
    </source>
</evidence>
<dbReference type="EMBL" id="JBHFFA010000003">
    <property type="protein sequence ID" value="KAL2635391.1"/>
    <property type="molecule type" value="Genomic_DNA"/>
</dbReference>
<feature type="region of interest" description="Disordered" evidence="1">
    <location>
        <begin position="1"/>
        <end position="51"/>
    </location>
</feature>
<sequence length="105" mass="11448">MGCFSSKMGKEEKNEAKVQKRSRESGGAPRGAPVFDSSYRETPGEPAAIPSARPSLMLPYVLLREGGDRCCGSDNAEGNGVRILLPLSLQHSRERERDREVCILG</sequence>
<evidence type="ECO:0000313" key="3">
    <source>
        <dbReference type="Proteomes" id="UP001605036"/>
    </source>
</evidence>
<name>A0ABD1YXU4_9MARC</name>
<dbReference type="AlphaFoldDB" id="A0ABD1YXU4"/>
<evidence type="ECO:0000256" key="1">
    <source>
        <dbReference type="SAM" id="MobiDB-lite"/>
    </source>
</evidence>
<feature type="compositionally biased region" description="Basic and acidic residues" evidence="1">
    <location>
        <begin position="8"/>
        <end position="24"/>
    </location>
</feature>
<dbReference type="Proteomes" id="UP001605036">
    <property type="component" value="Unassembled WGS sequence"/>
</dbReference>
<protein>
    <submittedName>
        <fullName evidence="2">Uncharacterized protein</fullName>
    </submittedName>
</protein>
<proteinExistence type="predicted"/>
<gene>
    <name evidence="2" type="ORF">R1flu_006870</name>
</gene>
<comment type="caution">
    <text evidence="2">The sequence shown here is derived from an EMBL/GenBank/DDBJ whole genome shotgun (WGS) entry which is preliminary data.</text>
</comment>
<keyword evidence="3" id="KW-1185">Reference proteome</keyword>
<accession>A0ABD1YXU4</accession>
<organism evidence="2 3">
    <name type="scientific">Riccia fluitans</name>
    <dbReference type="NCBI Taxonomy" id="41844"/>
    <lineage>
        <taxon>Eukaryota</taxon>
        <taxon>Viridiplantae</taxon>
        <taxon>Streptophyta</taxon>
        <taxon>Embryophyta</taxon>
        <taxon>Marchantiophyta</taxon>
        <taxon>Marchantiopsida</taxon>
        <taxon>Marchantiidae</taxon>
        <taxon>Marchantiales</taxon>
        <taxon>Ricciaceae</taxon>
        <taxon>Riccia</taxon>
    </lineage>
</organism>
<reference evidence="2 3" key="1">
    <citation type="submission" date="2024-09" db="EMBL/GenBank/DDBJ databases">
        <title>Chromosome-scale assembly of Riccia fluitans.</title>
        <authorList>
            <person name="Paukszto L."/>
            <person name="Sawicki J."/>
            <person name="Karawczyk K."/>
            <person name="Piernik-Szablinska J."/>
            <person name="Szczecinska M."/>
            <person name="Mazdziarz M."/>
        </authorList>
    </citation>
    <scope>NUCLEOTIDE SEQUENCE [LARGE SCALE GENOMIC DNA]</scope>
    <source>
        <strain evidence="2">Rf_01</strain>
        <tissue evidence="2">Aerial parts of the thallus</tissue>
    </source>
</reference>